<feature type="transmembrane region" description="Helical" evidence="19">
    <location>
        <begin position="183"/>
        <end position="204"/>
    </location>
</feature>
<keyword evidence="16" id="KW-0131">Cell cycle</keyword>
<dbReference type="Pfam" id="PF16927">
    <property type="entry name" value="HisKA_7TM"/>
    <property type="match status" value="1"/>
</dbReference>
<proteinExistence type="inferred from homology"/>
<dbReference type="InterPro" id="IPR036097">
    <property type="entry name" value="HisK_dim/P_sf"/>
</dbReference>
<dbReference type="InterPro" id="IPR011006">
    <property type="entry name" value="CheY-like_superfamily"/>
</dbReference>
<dbReference type="PRINTS" id="PR00344">
    <property type="entry name" value="BCTRLSENSOR"/>
</dbReference>
<dbReference type="InterPro" id="IPR036641">
    <property type="entry name" value="HPT_dom_sf"/>
</dbReference>
<keyword evidence="8" id="KW-0808">Transferase</keyword>
<dbReference type="InterPro" id="IPR036890">
    <property type="entry name" value="HATPase_C_sf"/>
</dbReference>
<dbReference type="Pfam" id="PF01590">
    <property type="entry name" value="GAF"/>
    <property type="match status" value="1"/>
</dbReference>
<accession>A0A9X2T015</accession>
<dbReference type="EC" id="2.7.13.3" evidence="4"/>
<keyword evidence="11" id="KW-0418">Kinase</keyword>
<dbReference type="InterPro" id="IPR003018">
    <property type="entry name" value="GAF"/>
</dbReference>
<feature type="transmembrane region" description="Helical" evidence="19">
    <location>
        <begin position="6"/>
        <end position="27"/>
    </location>
</feature>
<evidence type="ECO:0000256" key="8">
    <source>
        <dbReference type="ARBA" id="ARBA00022679"/>
    </source>
</evidence>
<dbReference type="AlphaFoldDB" id="A0A9X2T015"/>
<dbReference type="PROSITE" id="PS50110">
    <property type="entry name" value="RESPONSE_REGULATORY"/>
    <property type="match status" value="1"/>
</dbReference>
<feature type="modified residue" description="4-aspartylphosphate" evidence="18">
    <location>
        <position position="871"/>
    </location>
</feature>
<dbReference type="SUPFAM" id="SSF52172">
    <property type="entry name" value="CheY-like"/>
    <property type="match status" value="1"/>
</dbReference>
<keyword evidence="13 19" id="KW-1133">Transmembrane helix</keyword>
<evidence type="ECO:0000256" key="7">
    <source>
        <dbReference type="ARBA" id="ARBA00022553"/>
    </source>
</evidence>
<dbReference type="Gene3D" id="3.30.565.10">
    <property type="entry name" value="Histidine kinase-like ATPase, C-terminal domain"/>
    <property type="match status" value="1"/>
</dbReference>
<evidence type="ECO:0000256" key="14">
    <source>
        <dbReference type="ARBA" id="ARBA00023012"/>
    </source>
</evidence>
<feature type="modified residue" description="Phosphohistidine" evidence="17">
    <location>
        <position position="999"/>
    </location>
</feature>
<feature type="domain" description="Response regulatory" evidence="22">
    <location>
        <begin position="820"/>
        <end position="938"/>
    </location>
</feature>
<dbReference type="InterPro" id="IPR004358">
    <property type="entry name" value="Sig_transdc_His_kin-like_C"/>
</dbReference>
<keyword evidence="9 19" id="KW-0812">Transmembrane</keyword>
<evidence type="ECO:0000313" key="24">
    <source>
        <dbReference type="EMBL" id="MCR9015168.1"/>
    </source>
</evidence>
<evidence type="ECO:0000256" key="18">
    <source>
        <dbReference type="PROSITE-ProRule" id="PRU00169"/>
    </source>
</evidence>
<dbReference type="FunFam" id="3.30.565.10:FF:000010">
    <property type="entry name" value="Sensor histidine kinase RcsC"/>
    <property type="match status" value="1"/>
</dbReference>
<evidence type="ECO:0000259" key="22">
    <source>
        <dbReference type="PROSITE" id="PS50110"/>
    </source>
</evidence>
<keyword evidence="14" id="KW-0902">Two-component regulatory system</keyword>
<evidence type="ECO:0000256" key="10">
    <source>
        <dbReference type="ARBA" id="ARBA00022741"/>
    </source>
</evidence>
<dbReference type="PROSITE" id="PS50894">
    <property type="entry name" value="HPT"/>
    <property type="match status" value="1"/>
</dbReference>
<dbReference type="InterPro" id="IPR005467">
    <property type="entry name" value="His_kinase_dom"/>
</dbReference>
<comment type="caution">
    <text evidence="24">The sequence shown here is derived from an EMBL/GenBank/DDBJ whole genome shotgun (WGS) entry which is preliminary data.</text>
</comment>
<dbReference type="SUPFAM" id="SSF55874">
    <property type="entry name" value="ATPase domain of HSP90 chaperone/DNA topoisomerase II/histidine kinase"/>
    <property type="match status" value="1"/>
</dbReference>
<evidence type="ECO:0000256" key="17">
    <source>
        <dbReference type="PROSITE-ProRule" id="PRU00110"/>
    </source>
</evidence>
<dbReference type="SMART" id="SM00387">
    <property type="entry name" value="HATPase_c"/>
    <property type="match status" value="1"/>
</dbReference>
<dbReference type="CDD" id="cd00082">
    <property type="entry name" value="HisKA"/>
    <property type="match status" value="1"/>
</dbReference>
<evidence type="ECO:0000256" key="15">
    <source>
        <dbReference type="ARBA" id="ARBA00023136"/>
    </source>
</evidence>
<evidence type="ECO:0000256" key="3">
    <source>
        <dbReference type="ARBA" id="ARBA00006402"/>
    </source>
</evidence>
<dbReference type="Gene3D" id="1.10.287.130">
    <property type="match status" value="1"/>
</dbReference>
<evidence type="ECO:0000259" key="21">
    <source>
        <dbReference type="PROSITE" id="PS50109"/>
    </source>
</evidence>
<dbReference type="RefSeq" id="WP_258423024.1">
    <property type="nucleotide sequence ID" value="NZ_JANSUY010000004.1"/>
</dbReference>
<dbReference type="GO" id="GO:0005524">
    <property type="term" value="F:ATP binding"/>
    <property type="evidence" value="ECO:0007669"/>
    <property type="project" value="UniProtKB-KW"/>
</dbReference>
<dbReference type="Pfam" id="PF00512">
    <property type="entry name" value="HisKA"/>
    <property type="match status" value="1"/>
</dbReference>
<dbReference type="CDD" id="cd16922">
    <property type="entry name" value="HATPase_EvgS-ArcB-TorS-like"/>
    <property type="match status" value="1"/>
</dbReference>
<dbReference type="InterPro" id="IPR008207">
    <property type="entry name" value="Sig_transdc_His_kin_Hpt_dom"/>
</dbReference>
<keyword evidence="7 18" id="KW-0597">Phosphoprotein</keyword>
<dbReference type="GO" id="GO:0005886">
    <property type="term" value="C:plasma membrane"/>
    <property type="evidence" value="ECO:0007669"/>
    <property type="project" value="UniProtKB-SubCell"/>
</dbReference>
<dbReference type="Proteomes" id="UP001142175">
    <property type="component" value="Unassembled WGS sequence"/>
</dbReference>
<dbReference type="Gene3D" id="1.20.120.160">
    <property type="entry name" value="HPT domain"/>
    <property type="match status" value="1"/>
</dbReference>
<feature type="transmembrane region" description="Helical" evidence="19">
    <location>
        <begin position="101"/>
        <end position="119"/>
    </location>
</feature>
<evidence type="ECO:0000256" key="19">
    <source>
        <dbReference type="SAM" id="Phobius"/>
    </source>
</evidence>
<evidence type="ECO:0000256" key="11">
    <source>
        <dbReference type="ARBA" id="ARBA00022777"/>
    </source>
</evidence>
<keyword evidence="6" id="KW-0997">Cell inner membrane</keyword>
<dbReference type="InterPro" id="IPR003661">
    <property type="entry name" value="HisK_dim/P_dom"/>
</dbReference>
<dbReference type="FunFam" id="1.10.287.130:FF:000038">
    <property type="entry name" value="Sensory transduction histidine kinase"/>
    <property type="match status" value="1"/>
</dbReference>
<reference evidence="24" key="1">
    <citation type="submission" date="2022-08" db="EMBL/GenBank/DDBJ databases">
        <authorList>
            <person name="Zhang D."/>
        </authorList>
    </citation>
    <scope>NUCLEOTIDE SEQUENCE</scope>
    <source>
        <strain evidence="24">XJ19-11</strain>
    </source>
</reference>
<gene>
    <name evidence="24" type="ORF">NU887_08980</name>
</gene>
<keyword evidence="12" id="KW-0067">ATP-binding</keyword>
<dbReference type="InterPro" id="IPR003594">
    <property type="entry name" value="HATPase_dom"/>
</dbReference>
<dbReference type="SMART" id="SM00065">
    <property type="entry name" value="GAF"/>
    <property type="match status" value="1"/>
</dbReference>
<name>A0A9X2T015_9BACT</name>
<dbReference type="GO" id="GO:0000155">
    <property type="term" value="F:phosphorelay sensor kinase activity"/>
    <property type="evidence" value="ECO:0007669"/>
    <property type="project" value="InterPro"/>
</dbReference>
<dbReference type="PANTHER" id="PTHR43047">
    <property type="entry name" value="TWO-COMPONENT HISTIDINE PROTEIN KINASE"/>
    <property type="match status" value="1"/>
</dbReference>
<feature type="transmembrane region" description="Helical" evidence="19">
    <location>
        <begin position="39"/>
        <end position="56"/>
    </location>
</feature>
<dbReference type="PANTHER" id="PTHR43047:SF64">
    <property type="entry name" value="HISTIDINE KINASE CONTAINING CHEY-HOMOLOGOUS RECEIVER DOMAIN AND PAS DOMAIN-RELATED"/>
    <property type="match status" value="1"/>
</dbReference>
<feature type="transmembrane region" description="Helical" evidence="19">
    <location>
        <begin position="150"/>
        <end position="171"/>
    </location>
</feature>
<evidence type="ECO:0000259" key="23">
    <source>
        <dbReference type="PROSITE" id="PS50894"/>
    </source>
</evidence>
<evidence type="ECO:0000313" key="25">
    <source>
        <dbReference type="Proteomes" id="UP001142175"/>
    </source>
</evidence>
<dbReference type="EMBL" id="JANSUY010000004">
    <property type="protein sequence ID" value="MCR9015168.1"/>
    <property type="molecule type" value="Genomic_DNA"/>
</dbReference>
<dbReference type="SUPFAM" id="SSF55781">
    <property type="entry name" value="GAF domain-like"/>
    <property type="match status" value="1"/>
</dbReference>
<evidence type="ECO:0000256" key="4">
    <source>
        <dbReference type="ARBA" id="ARBA00012438"/>
    </source>
</evidence>
<dbReference type="SMART" id="SM00448">
    <property type="entry name" value="REC"/>
    <property type="match status" value="1"/>
</dbReference>
<evidence type="ECO:0000256" key="12">
    <source>
        <dbReference type="ARBA" id="ARBA00022840"/>
    </source>
</evidence>
<dbReference type="Pfam" id="PF00072">
    <property type="entry name" value="Response_reg"/>
    <property type="match status" value="1"/>
</dbReference>
<evidence type="ECO:0000259" key="20">
    <source>
        <dbReference type="PROSITE" id="PS50046"/>
    </source>
</evidence>
<dbReference type="PROSITE" id="PS50109">
    <property type="entry name" value="HIS_KIN"/>
    <property type="match status" value="1"/>
</dbReference>
<evidence type="ECO:0000256" key="16">
    <source>
        <dbReference type="ARBA" id="ARBA00023306"/>
    </source>
</evidence>
<keyword evidence="15 19" id="KW-0472">Membrane</keyword>
<dbReference type="Pfam" id="PF02518">
    <property type="entry name" value="HATPase_c"/>
    <property type="match status" value="1"/>
</dbReference>
<feature type="domain" description="Histidine kinase" evidence="21">
    <location>
        <begin position="564"/>
        <end position="787"/>
    </location>
</feature>
<keyword evidence="10" id="KW-0547">Nucleotide-binding</keyword>
<protein>
    <recommendedName>
        <fullName evidence="4">histidine kinase</fullName>
        <ecNumber evidence="4">2.7.13.3</ecNumber>
    </recommendedName>
</protein>
<evidence type="ECO:0000256" key="1">
    <source>
        <dbReference type="ARBA" id="ARBA00000085"/>
    </source>
</evidence>
<keyword evidence="5" id="KW-1003">Cell membrane</keyword>
<dbReference type="InterPro" id="IPR029016">
    <property type="entry name" value="GAF-like_dom_sf"/>
</dbReference>
<keyword evidence="25" id="KW-1185">Reference proteome</keyword>
<dbReference type="InterPro" id="IPR016132">
    <property type="entry name" value="Phyto_chromo_attachment"/>
</dbReference>
<dbReference type="SMART" id="SM00388">
    <property type="entry name" value="HisKA"/>
    <property type="match status" value="1"/>
</dbReference>
<comment type="subcellular location">
    <subcellularLocation>
        <location evidence="2">Cell inner membrane</location>
        <topology evidence="2">Multi-pass membrane protein</topology>
    </subcellularLocation>
</comment>
<dbReference type="InterPro" id="IPR001789">
    <property type="entry name" value="Sig_transdc_resp-reg_receiver"/>
</dbReference>
<evidence type="ECO:0000256" key="13">
    <source>
        <dbReference type="ARBA" id="ARBA00022989"/>
    </source>
</evidence>
<sequence length="1057" mass="119673">MNLEFSYNPFATPIFLTSLLFVTLAFFSFSKDNQHGERYFSFFMLSCFFYSFFYGIELISTTPEGIKLFYILEFIGGTFVTPFLFLFVLKYTDRAKFISNNWLVLIFGISAFFLLMVFTNDYHNLFYKEISAAHNSYFLSVYLDRGLLHWMYASYNSILIIFSNLLLFRMLFSIPEIYRGQVLIMLFGTLIPWIAYLFVVFGFYPFGLDPVPFCLAISGVTLFWALFQYQLFRANPIAFKTIFENISDGILILDRLGDVVALNYAARKFFSKLSPQKIYKKDQLISISSDFEGLFTANSPNYKIEIAIPEEKKIFEVYLKNIEKDSFDLETPNFQYLFLRDISEQKSTEELIKANELTLQNVNSNLIRNEKMLTSIAFATKELLSNHDFATATQKAITLLGDGAGVDRAYLFENSLDENGNLLSSQRFEWSALGVPAEIDNPNLQGLPIGLFGEGSRVMAQNKLYQAIVDQMETDPELKELLQSQDIKSILLIPIYVEDYFWGFVGFDDCTNERKWSEAETALLISFADSISNAIERKNMERNLVQSMEAANEASIAKSEFLANMSHEIRTPLNGVIGFSDLLMKTNLDENQRGFLQSILQSGTLLLDLINDILDFSKIEAGKLELSPEWVNIKDLVSDTLKIIQPIATEKNLKLNLNLDEKLPKSVFVDSTRVKQVLINLLSNAGKFTHQGYIELGVTLDGTETEDGVMPIVFYVEDTGIGISKEKERTIFEAFAQEDNSTTRKYGGTGLGLTICSKLLELMDSKLELQTSLGKGSKFYFKLELSVSEETVQPKFEEKMNGSSMPITSKKEKVSSSIFKVLLVDDNPVNMLLAKAIVKKLLPTSVIFEAYNGLEALEEYKKEKPDLIFMDIQMPEMSGYEATKEIRKIETEVRTPIVALTAGTVKGEYQRCLEAGMDDYLSKPVLVSDISGMIEKHLGSAPSATQVIASSKFEEYRLSDPEFFKELLEVSISNIEKLQKTLISNLEENHLHGVKQTGHALKGVGLNLDFKELVATSSAVELLIDLEEESKSVVTTTIMEVSKILDSLKSEWESIKD</sequence>
<comment type="catalytic activity">
    <reaction evidence="1">
        <text>ATP + protein L-histidine = ADP + protein N-phospho-L-histidine.</text>
        <dbReference type="EC" id="2.7.13.3"/>
    </reaction>
</comment>
<dbReference type="CDD" id="cd17546">
    <property type="entry name" value="REC_hyHK_CKI1_RcsC-like"/>
    <property type="match status" value="1"/>
</dbReference>
<comment type="similarity">
    <text evidence="3">In the N-terminal section; belongs to the phytochrome family.</text>
</comment>
<evidence type="ECO:0000256" key="6">
    <source>
        <dbReference type="ARBA" id="ARBA00022519"/>
    </source>
</evidence>
<evidence type="ECO:0000256" key="2">
    <source>
        <dbReference type="ARBA" id="ARBA00004429"/>
    </source>
</evidence>
<dbReference type="SUPFAM" id="SSF47384">
    <property type="entry name" value="Homodimeric domain of signal transducing histidine kinase"/>
    <property type="match status" value="1"/>
</dbReference>
<dbReference type="Gene3D" id="3.40.50.2300">
    <property type="match status" value="1"/>
</dbReference>
<feature type="domain" description="Phytochrome chromophore attachment site" evidence="20">
    <location>
        <begin position="405"/>
        <end position="530"/>
    </location>
</feature>
<dbReference type="SUPFAM" id="SSF47226">
    <property type="entry name" value="Histidine-containing phosphotransfer domain, HPT domain"/>
    <property type="match status" value="1"/>
</dbReference>
<dbReference type="Gene3D" id="3.30.450.40">
    <property type="match status" value="1"/>
</dbReference>
<feature type="transmembrane region" description="Helical" evidence="19">
    <location>
        <begin position="68"/>
        <end position="89"/>
    </location>
</feature>
<feature type="domain" description="HPt" evidence="23">
    <location>
        <begin position="960"/>
        <end position="1057"/>
    </location>
</feature>
<organism evidence="24 25">
    <name type="scientific">Aquiflexum gelatinilyticum</name>
    <dbReference type="NCBI Taxonomy" id="2961943"/>
    <lineage>
        <taxon>Bacteria</taxon>
        <taxon>Pseudomonadati</taxon>
        <taxon>Bacteroidota</taxon>
        <taxon>Cytophagia</taxon>
        <taxon>Cytophagales</taxon>
        <taxon>Cyclobacteriaceae</taxon>
        <taxon>Aquiflexum</taxon>
    </lineage>
</organism>
<dbReference type="PROSITE" id="PS50046">
    <property type="entry name" value="PHYTOCHROME_2"/>
    <property type="match status" value="1"/>
</dbReference>
<evidence type="ECO:0000256" key="5">
    <source>
        <dbReference type="ARBA" id="ARBA00022475"/>
    </source>
</evidence>
<dbReference type="Gene3D" id="3.30.450.20">
    <property type="entry name" value="PAS domain"/>
    <property type="match status" value="1"/>
</dbReference>
<evidence type="ECO:0000256" key="9">
    <source>
        <dbReference type="ARBA" id="ARBA00022692"/>
    </source>
</evidence>
<dbReference type="InterPro" id="IPR031621">
    <property type="entry name" value="HisKA_7TM"/>
</dbReference>